<evidence type="ECO:0000256" key="3">
    <source>
        <dbReference type="ARBA" id="ARBA00022777"/>
    </source>
</evidence>
<dbReference type="InterPro" id="IPR046348">
    <property type="entry name" value="SIS_dom_sf"/>
</dbReference>
<sequence length="622" mass="65722">MNFDLVDRFSDGPRLLADIGGTNARFVLELSPGQFAAPSVLSCSEFSSLINAIKHYLDSVAAQAAGAQRVCHAAIAVANPVEGDVVKIMNNDWEFSTEALRLSLGFDTLLVVNDFTALAMALPHLQPDQRLQVGGGVARATSVIGLIGSGTGLGVSGLIPSDGRWTALGSEGGHASFAPCDQREMDVLAFAWREMPHVSAERLLSGRGLELIYRALGERAGKSDLVKLSASEVTSRAQDESCPICIEAVDCFCAIFGSVAGNVAMTLGALGGIYIGGGIVPRLGPLFARSPFRRRFEAKGRLANYLAQIPTYVITAEYPTFVGTSAILAENLKQVRSEAPILEEIRQQRARMSPSESKVANWVLKSPRALLGLPIAEIAQQAGVSQPTVIRFCRTIGVSGVADFKLKLASALTGGAISLSHCHVETSDTDVDLARKVLGNNASATLALRDMLDVKSLTAGIKLLRNARRVELLSTGSSRVVAEDMQHKLLNLGIVSNCFSDPNSQEISAGLLTPDDVALVISRSGETPELLRATKAARARGANILAVTASGSSLAKLANVLLALNHTKDDLNMVPAIVRLLQLMLLDLLAAGLARSDSTPESGGRRPAIDALDIPPAIRQAG</sequence>
<organism evidence="13 14">
    <name type="scientific">Massilia cavernae</name>
    <dbReference type="NCBI Taxonomy" id="2320864"/>
    <lineage>
        <taxon>Bacteria</taxon>
        <taxon>Pseudomonadati</taxon>
        <taxon>Pseudomonadota</taxon>
        <taxon>Betaproteobacteria</taxon>
        <taxon>Burkholderiales</taxon>
        <taxon>Oxalobacteraceae</taxon>
        <taxon>Telluria group</taxon>
        <taxon>Massilia</taxon>
    </lineage>
</organism>
<dbReference type="PROSITE" id="PS51071">
    <property type="entry name" value="HTH_RPIR"/>
    <property type="match status" value="1"/>
</dbReference>
<evidence type="ECO:0000256" key="4">
    <source>
        <dbReference type="ARBA" id="ARBA00023015"/>
    </source>
</evidence>
<comment type="similarity">
    <text evidence="10">Belongs to the bacterial glucokinase family.</text>
</comment>
<dbReference type="Gene3D" id="1.10.10.10">
    <property type="entry name" value="Winged helix-like DNA-binding domain superfamily/Winged helix DNA-binding domain"/>
    <property type="match status" value="1"/>
</dbReference>
<dbReference type="AlphaFoldDB" id="A0A418Y7X8"/>
<dbReference type="GO" id="GO:0003677">
    <property type="term" value="F:DNA binding"/>
    <property type="evidence" value="ECO:0007669"/>
    <property type="project" value="UniProtKB-KW"/>
</dbReference>
<reference evidence="13 14" key="1">
    <citation type="submission" date="2018-09" db="EMBL/GenBank/DDBJ databases">
        <authorList>
            <person name="Zhu H."/>
        </authorList>
    </citation>
    <scope>NUCLEOTIDE SEQUENCE [LARGE SCALE GENOMIC DNA]</scope>
    <source>
        <strain evidence="13 14">K1S02-61</strain>
    </source>
</reference>
<keyword evidence="14" id="KW-1185">Reference proteome</keyword>
<keyword evidence="10" id="KW-0963">Cytoplasm</keyword>
<comment type="subcellular location">
    <subcellularLocation>
        <location evidence="10">Cytoplasm</location>
    </subcellularLocation>
</comment>
<dbReference type="EMBL" id="QYUP01000014">
    <property type="protein sequence ID" value="RJG27172.1"/>
    <property type="molecule type" value="Genomic_DNA"/>
</dbReference>
<dbReference type="SUPFAM" id="SSF53067">
    <property type="entry name" value="Actin-like ATPase domain"/>
    <property type="match status" value="1"/>
</dbReference>
<evidence type="ECO:0000259" key="12">
    <source>
        <dbReference type="PROSITE" id="PS51464"/>
    </source>
</evidence>
<dbReference type="Pfam" id="PF01380">
    <property type="entry name" value="SIS"/>
    <property type="match status" value="1"/>
</dbReference>
<dbReference type="InterPro" id="IPR009057">
    <property type="entry name" value="Homeodomain-like_sf"/>
</dbReference>
<dbReference type="NCBIfam" id="TIGR00749">
    <property type="entry name" value="glk"/>
    <property type="match status" value="1"/>
</dbReference>
<dbReference type="SUPFAM" id="SSF53697">
    <property type="entry name" value="SIS domain"/>
    <property type="match status" value="1"/>
</dbReference>
<gene>
    <name evidence="10" type="primary">glk</name>
    <name evidence="13" type="ORF">D3872_01615</name>
</gene>
<comment type="catalytic activity">
    <reaction evidence="9 10">
        <text>D-glucose + ATP = D-glucose 6-phosphate + ADP + H(+)</text>
        <dbReference type="Rhea" id="RHEA:17825"/>
        <dbReference type="ChEBI" id="CHEBI:4167"/>
        <dbReference type="ChEBI" id="CHEBI:15378"/>
        <dbReference type="ChEBI" id="CHEBI:30616"/>
        <dbReference type="ChEBI" id="CHEBI:61548"/>
        <dbReference type="ChEBI" id="CHEBI:456216"/>
        <dbReference type="EC" id="2.7.1.2"/>
    </reaction>
</comment>
<keyword evidence="4" id="KW-0805">Transcription regulation</keyword>
<proteinExistence type="inferred from homology"/>
<dbReference type="InterPro" id="IPR036388">
    <property type="entry name" value="WH-like_DNA-bd_sf"/>
</dbReference>
<evidence type="ECO:0000259" key="11">
    <source>
        <dbReference type="PROSITE" id="PS51071"/>
    </source>
</evidence>
<dbReference type="NCBIfam" id="NF001416">
    <property type="entry name" value="PRK00292.1-3"/>
    <property type="match status" value="1"/>
</dbReference>
<dbReference type="RefSeq" id="WP_119809164.1">
    <property type="nucleotide sequence ID" value="NZ_QYUP01000014.1"/>
</dbReference>
<evidence type="ECO:0000256" key="6">
    <source>
        <dbReference type="ARBA" id="ARBA00023152"/>
    </source>
</evidence>
<dbReference type="Pfam" id="PF02685">
    <property type="entry name" value="Glucokinase"/>
    <property type="match status" value="1"/>
</dbReference>
<dbReference type="EC" id="2.7.1.2" evidence="10"/>
<dbReference type="InterPro" id="IPR001347">
    <property type="entry name" value="SIS_dom"/>
</dbReference>
<evidence type="ECO:0000256" key="10">
    <source>
        <dbReference type="HAMAP-Rule" id="MF_00524"/>
    </source>
</evidence>
<keyword evidence="5" id="KW-0238">DNA-binding</keyword>
<dbReference type="PANTHER" id="PTHR47690">
    <property type="entry name" value="GLUCOKINASE"/>
    <property type="match status" value="1"/>
</dbReference>
<dbReference type="Gene3D" id="3.30.420.40">
    <property type="match status" value="1"/>
</dbReference>
<comment type="similarity">
    <text evidence="1">In the N-terminal section; belongs to the bacterial glucokinase family.</text>
</comment>
<evidence type="ECO:0000256" key="7">
    <source>
        <dbReference type="ARBA" id="ARBA00023163"/>
    </source>
</evidence>
<protein>
    <recommendedName>
        <fullName evidence="10">Glucokinase</fullName>
        <ecNumber evidence="10">2.7.1.2</ecNumber>
    </recommendedName>
    <alternativeName>
        <fullName evidence="10">Glucose kinase</fullName>
    </alternativeName>
</protein>
<feature type="binding site" evidence="10">
    <location>
        <begin position="17"/>
        <end position="22"/>
    </location>
    <ligand>
        <name>ATP</name>
        <dbReference type="ChEBI" id="CHEBI:30616"/>
    </ligand>
</feature>
<feature type="domain" description="HTH rpiR-type" evidence="11">
    <location>
        <begin position="339"/>
        <end position="415"/>
    </location>
</feature>
<evidence type="ECO:0000313" key="14">
    <source>
        <dbReference type="Proteomes" id="UP000284006"/>
    </source>
</evidence>
<dbReference type="InterPro" id="IPR043129">
    <property type="entry name" value="ATPase_NBD"/>
</dbReference>
<accession>A0A418Y7X8</accession>
<dbReference type="PANTHER" id="PTHR47690:SF1">
    <property type="entry name" value="GLUCOKINASE"/>
    <property type="match status" value="1"/>
</dbReference>
<dbReference type="HAMAP" id="MF_00524">
    <property type="entry name" value="Glucokinase"/>
    <property type="match status" value="1"/>
</dbReference>
<dbReference type="GO" id="GO:0004340">
    <property type="term" value="F:glucokinase activity"/>
    <property type="evidence" value="ECO:0007669"/>
    <property type="project" value="UniProtKB-UniRule"/>
</dbReference>
<evidence type="ECO:0000256" key="1">
    <source>
        <dbReference type="ARBA" id="ARBA00007693"/>
    </source>
</evidence>
<keyword evidence="2 10" id="KW-0808">Transferase</keyword>
<dbReference type="InterPro" id="IPR035472">
    <property type="entry name" value="RpiR-like_SIS"/>
</dbReference>
<dbReference type="OrthoDB" id="257751at2"/>
<keyword evidence="10" id="KW-0547">Nucleotide-binding</keyword>
<dbReference type="Gene3D" id="3.40.367.20">
    <property type="match status" value="1"/>
</dbReference>
<dbReference type="Pfam" id="PF01418">
    <property type="entry name" value="HTH_6"/>
    <property type="match status" value="1"/>
</dbReference>
<dbReference type="Proteomes" id="UP000284006">
    <property type="component" value="Unassembled WGS sequence"/>
</dbReference>
<dbReference type="CDD" id="cd05013">
    <property type="entry name" value="SIS_RpiR"/>
    <property type="match status" value="1"/>
</dbReference>
<dbReference type="GO" id="GO:0003700">
    <property type="term" value="F:DNA-binding transcription factor activity"/>
    <property type="evidence" value="ECO:0007669"/>
    <property type="project" value="InterPro"/>
</dbReference>
<dbReference type="GO" id="GO:0005829">
    <property type="term" value="C:cytosol"/>
    <property type="evidence" value="ECO:0007669"/>
    <property type="project" value="TreeGrafter"/>
</dbReference>
<evidence type="ECO:0000256" key="5">
    <source>
        <dbReference type="ARBA" id="ARBA00023125"/>
    </source>
</evidence>
<keyword evidence="7" id="KW-0804">Transcription</keyword>
<dbReference type="InterPro" id="IPR003836">
    <property type="entry name" value="Glucokinase"/>
</dbReference>
<evidence type="ECO:0000256" key="9">
    <source>
        <dbReference type="ARBA" id="ARBA00049060"/>
    </source>
</evidence>
<dbReference type="InterPro" id="IPR000281">
    <property type="entry name" value="HTH_RpiR"/>
</dbReference>
<dbReference type="GO" id="GO:0005524">
    <property type="term" value="F:ATP binding"/>
    <property type="evidence" value="ECO:0007669"/>
    <property type="project" value="UniProtKB-UniRule"/>
</dbReference>
<comment type="caution">
    <text evidence="13">The sequence shown here is derived from an EMBL/GenBank/DDBJ whole genome shotgun (WGS) entry which is preliminary data.</text>
</comment>
<dbReference type="SUPFAM" id="SSF46689">
    <property type="entry name" value="Homeodomain-like"/>
    <property type="match status" value="1"/>
</dbReference>
<dbReference type="PROSITE" id="PS00356">
    <property type="entry name" value="HTH_LACI_1"/>
    <property type="match status" value="1"/>
</dbReference>
<dbReference type="InterPro" id="IPR050201">
    <property type="entry name" value="Bacterial_glucokinase"/>
</dbReference>
<evidence type="ECO:0000313" key="13">
    <source>
        <dbReference type="EMBL" id="RJG27172.1"/>
    </source>
</evidence>
<feature type="domain" description="SIS" evidence="12">
    <location>
        <begin position="460"/>
        <end position="599"/>
    </location>
</feature>
<keyword evidence="3 10" id="KW-0418">Kinase</keyword>
<dbReference type="Gene3D" id="3.40.50.10490">
    <property type="entry name" value="Glucose-6-phosphate isomerase like protein, domain 1"/>
    <property type="match status" value="1"/>
</dbReference>
<keyword evidence="10" id="KW-0067">ATP-binding</keyword>
<keyword evidence="6 10" id="KW-0324">Glycolysis</keyword>
<dbReference type="PROSITE" id="PS51464">
    <property type="entry name" value="SIS"/>
    <property type="match status" value="1"/>
</dbReference>
<evidence type="ECO:0000256" key="2">
    <source>
        <dbReference type="ARBA" id="ARBA00022679"/>
    </source>
</evidence>
<name>A0A418Y7X8_9BURK</name>
<keyword evidence="8" id="KW-0511">Multifunctional enzyme</keyword>
<dbReference type="GO" id="GO:0006096">
    <property type="term" value="P:glycolytic process"/>
    <property type="evidence" value="ECO:0007669"/>
    <property type="project" value="UniProtKB-UniRule"/>
</dbReference>
<evidence type="ECO:0000256" key="8">
    <source>
        <dbReference type="ARBA" id="ARBA00023268"/>
    </source>
</evidence>
<dbReference type="GO" id="GO:0005536">
    <property type="term" value="F:D-glucose binding"/>
    <property type="evidence" value="ECO:0007669"/>
    <property type="project" value="InterPro"/>
</dbReference>
<dbReference type="CDD" id="cd24008">
    <property type="entry name" value="ASKHA_NBD_GLK"/>
    <property type="match status" value="1"/>
</dbReference>